<feature type="domain" description="Prokaryotic-type class I peptide chain release factors" evidence="6">
    <location>
        <begin position="16"/>
        <end position="115"/>
    </location>
</feature>
<feature type="region of interest" description="Disordered" evidence="5">
    <location>
        <begin position="84"/>
        <end position="122"/>
    </location>
</feature>
<dbReference type="GO" id="GO:0005739">
    <property type="term" value="C:mitochondrion"/>
    <property type="evidence" value="ECO:0007669"/>
    <property type="project" value="UniProtKB-SubCell"/>
</dbReference>
<feature type="compositionally biased region" description="Basic and acidic residues" evidence="5">
    <location>
        <begin position="100"/>
        <end position="122"/>
    </location>
</feature>
<evidence type="ECO:0000256" key="1">
    <source>
        <dbReference type="ARBA" id="ARBA00004173"/>
    </source>
</evidence>
<keyword evidence="3" id="KW-0809">Transit peptide</keyword>
<evidence type="ECO:0000259" key="6">
    <source>
        <dbReference type="Pfam" id="PF00472"/>
    </source>
</evidence>
<dbReference type="Gene3D" id="3.30.160.20">
    <property type="match status" value="1"/>
</dbReference>
<dbReference type="InterPro" id="IPR045853">
    <property type="entry name" value="Pep_chain_release_fac_I_sf"/>
</dbReference>
<dbReference type="AlphaFoldDB" id="A0A915MA16"/>
<evidence type="ECO:0000256" key="3">
    <source>
        <dbReference type="ARBA" id="ARBA00022946"/>
    </source>
</evidence>
<accession>A0A915MA16</accession>
<comment type="similarity">
    <text evidence="2">Belongs to the prokaryotic/mitochondrial release factor family.</text>
</comment>
<comment type="subcellular location">
    <subcellularLocation>
        <location evidence="1">Mitochondrion</location>
    </subcellularLocation>
</comment>
<evidence type="ECO:0000313" key="8">
    <source>
        <dbReference type="WBParaSite" id="scaffold34994_cov220.g22116"/>
    </source>
</evidence>
<keyword evidence="4" id="KW-0496">Mitochondrion</keyword>
<sequence length="122" mass="13904">MLQLNNFYIHALSLSSIQILPKDCEEQYIRGWGPGGSCVNSSSNAVLLKHKPTGCFVKMEVDKHLNGESSYSVQFNRIISQLEEKTKKSSQRKRQAMAELKAEGEMIRDINREKENSGEEER</sequence>
<evidence type="ECO:0000256" key="4">
    <source>
        <dbReference type="ARBA" id="ARBA00023128"/>
    </source>
</evidence>
<name>A0A915MA16_MELJA</name>
<dbReference type="WBParaSite" id="scaffold34994_cov220.g22116">
    <property type="protein sequence ID" value="scaffold34994_cov220.g22116"/>
    <property type="gene ID" value="scaffold34994_cov220.g22116"/>
</dbReference>
<dbReference type="PANTHER" id="PTHR46203:SF1">
    <property type="entry name" value="MITOCHONDRIAL TRANSLATION RELEASE FACTOR IN RESCUE"/>
    <property type="match status" value="1"/>
</dbReference>
<reference evidence="8" key="1">
    <citation type="submission" date="2022-11" db="UniProtKB">
        <authorList>
            <consortium name="WormBaseParasite"/>
        </authorList>
    </citation>
    <scope>IDENTIFICATION</scope>
</reference>
<dbReference type="SUPFAM" id="SSF75620">
    <property type="entry name" value="Release factor"/>
    <property type="match status" value="1"/>
</dbReference>
<dbReference type="Pfam" id="PF00472">
    <property type="entry name" value="RF-1"/>
    <property type="match status" value="1"/>
</dbReference>
<dbReference type="Proteomes" id="UP000887561">
    <property type="component" value="Unplaced"/>
</dbReference>
<evidence type="ECO:0000313" key="7">
    <source>
        <dbReference type="Proteomes" id="UP000887561"/>
    </source>
</evidence>
<dbReference type="PANTHER" id="PTHR46203">
    <property type="entry name" value="PROBABLE PEPTIDE CHAIN RELEASE FACTOR C12ORF65"/>
    <property type="match status" value="1"/>
</dbReference>
<keyword evidence="7" id="KW-1185">Reference proteome</keyword>
<protein>
    <submittedName>
        <fullName evidence="8">Prokaryotic-type class I peptide chain release factors domain-containing protein</fullName>
    </submittedName>
</protein>
<organism evidence="7 8">
    <name type="scientific">Meloidogyne javanica</name>
    <name type="common">Root-knot nematode worm</name>
    <dbReference type="NCBI Taxonomy" id="6303"/>
    <lineage>
        <taxon>Eukaryota</taxon>
        <taxon>Metazoa</taxon>
        <taxon>Ecdysozoa</taxon>
        <taxon>Nematoda</taxon>
        <taxon>Chromadorea</taxon>
        <taxon>Rhabditida</taxon>
        <taxon>Tylenchina</taxon>
        <taxon>Tylenchomorpha</taxon>
        <taxon>Tylenchoidea</taxon>
        <taxon>Meloidogynidae</taxon>
        <taxon>Meloidogyninae</taxon>
        <taxon>Meloidogyne</taxon>
        <taxon>Meloidogyne incognita group</taxon>
    </lineage>
</organism>
<evidence type="ECO:0000256" key="2">
    <source>
        <dbReference type="ARBA" id="ARBA00010835"/>
    </source>
</evidence>
<evidence type="ECO:0000256" key="5">
    <source>
        <dbReference type="SAM" id="MobiDB-lite"/>
    </source>
</evidence>
<dbReference type="InterPro" id="IPR052405">
    <property type="entry name" value="Mito_Transl_Release_Factor"/>
</dbReference>
<dbReference type="InterPro" id="IPR000352">
    <property type="entry name" value="Pep_chain_release_fac_I"/>
</dbReference>
<dbReference type="GO" id="GO:0003747">
    <property type="term" value="F:translation release factor activity"/>
    <property type="evidence" value="ECO:0007669"/>
    <property type="project" value="InterPro"/>
</dbReference>
<proteinExistence type="inferred from homology"/>